<dbReference type="EMBL" id="KJ406702">
    <property type="protein sequence ID" value="AIS92006.1"/>
    <property type="molecule type" value="Genomic_DNA"/>
</dbReference>
<keyword evidence="8" id="KW-1185">Reference proteome</keyword>
<reference evidence="1 8" key="1">
    <citation type="journal article" date="2014" name="BMC Genomics">
        <title>Genome sequence of Erinnyis ello granulovirus (ErelGV), a natural cassava hornworm pesticide and the first sequenced sphingid-infecting betabaculovirus.</title>
        <authorList>
            <person name="Ardisson-Araujo D.M."/>
            <person name="de Melo F.L."/>
            <person name="Andrade M.D."/>
            <person name="Sihler W."/>
            <person name="Bao S.N."/>
            <person name="Ribeiro B.M."/>
            <person name="de Souza M.L."/>
        </authorList>
    </citation>
    <scope>NUCLEOTIDE SEQUENCE [LARGE SCALE GENOMIC DNA]</scope>
    <source>
        <strain evidence="1">S86</strain>
    </source>
</reference>
<evidence type="ECO:0000313" key="5">
    <source>
        <dbReference type="EMBL" id="ARX71735.1"/>
    </source>
</evidence>
<reference evidence="1" key="2">
    <citation type="submission" date="2014-02" db="EMBL/GenBank/DDBJ databases">
        <authorList>
            <person name="Ardisson-Araujo D.M.P."/>
            <person name="Melo F.L."/>
            <person name="Andrade M.S."/>
            <person name="Sihler W."/>
            <person name="Bao S.N."/>
            <person name="Ribeiro B.M."/>
            <person name="Souza M.L."/>
        </authorList>
    </citation>
    <scope>NUCLEOTIDE SEQUENCE</scope>
    <source>
        <strain evidence="1">S86</strain>
    </source>
</reference>
<protein>
    <submittedName>
        <fullName evidence="1">Uncharacterized protein</fullName>
    </submittedName>
</protein>
<sequence length="191" mass="22195">MISIYYNNDLNQVFYNFNELLQLMLQFDLEKADKKTLDVECLKIVPANEQCYVTDGSNISIRLITHDECYVSFEGVLKLIDSNTFGCKLDLEYVLVVYTSKVVLNPNHKWVSLYLQRLRSRVMVSFEFYFKILELYMVANQPRVKDIGNEINKLVSRAENCKLANDFASLIECCTSFDKASALMLQHLKNE</sequence>
<evidence type="ECO:0000313" key="6">
    <source>
        <dbReference type="EMBL" id="ARX71865.1"/>
    </source>
</evidence>
<accession>A0A097DAG0</accession>
<evidence type="ECO:0000313" key="2">
    <source>
        <dbReference type="EMBL" id="ARX71345.1"/>
    </source>
</evidence>
<dbReference type="RefSeq" id="YP_009091845.1">
    <property type="nucleotide sequence ID" value="NC_025257.1"/>
</dbReference>
<gene>
    <name evidence="2" type="ORF">EREL_006</name>
</gene>
<dbReference type="EMBL" id="KX859079">
    <property type="protein sequence ID" value="ARX71345.1"/>
    <property type="molecule type" value="Genomic_DNA"/>
</dbReference>
<proteinExistence type="predicted"/>
<evidence type="ECO:0000313" key="7">
    <source>
        <dbReference type="EMBL" id="ARX71995.1"/>
    </source>
</evidence>
<evidence type="ECO:0000313" key="8">
    <source>
        <dbReference type="Proteomes" id="UP000201628"/>
    </source>
</evidence>
<dbReference type="EMBL" id="KX859083">
    <property type="protein sequence ID" value="ARX71865.1"/>
    <property type="molecule type" value="Genomic_DNA"/>
</dbReference>
<name>A0A097DAG0_9BBAC</name>
<dbReference type="EMBL" id="KX859081">
    <property type="protein sequence ID" value="ARX71605.1"/>
    <property type="molecule type" value="Genomic_DNA"/>
</dbReference>
<reference evidence="2" key="3">
    <citation type="submission" date="2016-09" db="EMBL/GenBank/DDBJ databases">
        <title>Genome-wide Diversity of Wild Populations of Erinnyis ello granulovirus (ErelGV).</title>
        <authorList>
            <person name="Brito A.F."/>
            <person name="Melo F.L."/>
            <person name="Ardisson-Araujo D.M.P."/>
            <person name="Sihler W."/>
            <person name="Souza M.L."/>
            <person name="Ribeiro B.M."/>
        </authorList>
    </citation>
    <scope>NUCLEOTIDE SEQUENCE</scope>
    <source>
        <strain evidence="5">ErelGV-00</strain>
        <strain evidence="2">ErelGV-94</strain>
        <strain evidence="3">ErelGV-98</strain>
        <strain evidence="4">ErelGV-99</strain>
        <strain evidence="6">ErelGV-AC</strain>
        <strain evidence="7">ErelGV-PA</strain>
    </source>
</reference>
<dbReference type="EMBL" id="KX859084">
    <property type="protein sequence ID" value="ARX71995.1"/>
    <property type="molecule type" value="Genomic_DNA"/>
</dbReference>
<evidence type="ECO:0000313" key="3">
    <source>
        <dbReference type="EMBL" id="ARX71475.1"/>
    </source>
</evidence>
<evidence type="ECO:0000313" key="4">
    <source>
        <dbReference type="EMBL" id="ARX71605.1"/>
    </source>
</evidence>
<dbReference type="EMBL" id="KX859082">
    <property type="protein sequence ID" value="ARX71735.1"/>
    <property type="molecule type" value="Genomic_DNA"/>
</dbReference>
<organism evidence="1 8">
    <name type="scientific">Erinnyis ello granulovirus</name>
    <dbReference type="NCBI Taxonomy" id="307444"/>
    <lineage>
        <taxon>Viruses</taxon>
        <taxon>Viruses incertae sedis</taxon>
        <taxon>Naldaviricetes</taxon>
        <taxon>Lefavirales</taxon>
        <taxon>Baculoviridae</taxon>
        <taxon>Betabaculovirus</taxon>
        <taxon>Betabaculovirus erellonis</taxon>
    </lineage>
</organism>
<dbReference type="Proteomes" id="UP000201628">
    <property type="component" value="Segment"/>
</dbReference>
<dbReference type="EMBL" id="KX859080">
    <property type="protein sequence ID" value="ARX71475.1"/>
    <property type="molecule type" value="Genomic_DNA"/>
</dbReference>
<dbReference type="OrthoDB" id="13866at10239"/>
<dbReference type="KEGG" id="vg:20712771"/>
<evidence type="ECO:0000313" key="1">
    <source>
        <dbReference type="EMBL" id="AIS92006.1"/>
    </source>
</evidence>